<organism evidence="2 3">
    <name type="scientific">Halococcus dombrowskii</name>
    <dbReference type="NCBI Taxonomy" id="179637"/>
    <lineage>
        <taxon>Archaea</taxon>
        <taxon>Methanobacteriati</taxon>
        <taxon>Methanobacteriota</taxon>
        <taxon>Stenosarchaea group</taxon>
        <taxon>Halobacteria</taxon>
        <taxon>Halobacteriales</taxon>
        <taxon>Halococcaceae</taxon>
        <taxon>Halococcus</taxon>
    </lineage>
</organism>
<dbReference type="Proteomes" id="UP001500962">
    <property type="component" value="Unassembled WGS sequence"/>
</dbReference>
<comment type="caution">
    <text evidence="2">The sequence shown here is derived from an EMBL/GenBank/DDBJ whole genome shotgun (WGS) entry which is preliminary data.</text>
</comment>
<accession>A0AAV3SCV1</accession>
<reference evidence="2" key="2">
    <citation type="submission" date="2023-12" db="EMBL/GenBank/DDBJ databases">
        <authorList>
            <person name="Sun Q."/>
            <person name="Inoue M."/>
        </authorList>
    </citation>
    <scope>NUCLEOTIDE SEQUENCE</scope>
    <source>
        <strain evidence="2">JCM 12289</strain>
    </source>
</reference>
<feature type="compositionally biased region" description="Basic and acidic residues" evidence="1">
    <location>
        <begin position="48"/>
        <end position="60"/>
    </location>
</feature>
<proteinExistence type="predicted"/>
<evidence type="ECO:0008006" key="4">
    <source>
        <dbReference type="Google" id="ProtNLM"/>
    </source>
</evidence>
<evidence type="ECO:0000313" key="3">
    <source>
        <dbReference type="Proteomes" id="UP001500962"/>
    </source>
</evidence>
<dbReference type="EMBL" id="BAAADN010000013">
    <property type="protein sequence ID" value="GAA0454008.1"/>
    <property type="molecule type" value="Genomic_DNA"/>
</dbReference>
<dbReference type="AlphaFoldDB" id="A0AAV3SCV1"/>
<name>A0AAV3SCV1_HALDO</name>
<gene>
    <name evidence="2" type="ORF">GCM10008985_07190</name>
</gene>
<reference evidence="2" key="1">
    <citation type="journal article" date="2014" name="Int. J. Syst. Evol. Microbiol.">
        <title>Complete genome sequence of Corynebacterium casei LMG S-19264T (=DSM 44701T), isolated from a smear-ripened cheese.</title>
        <authorList>
            <consortium name="US DOE Joint Genome Institute (JGI-PGF)"/>
            <person name="Walter F."/>
            <person name="Albersmeier A."/>
            <person name="Kalinowski J."/>
            <person name="Ruckert C."/>
        </authorList>
    </citation>
    <scope>NUCLEOTIDE SEQUENCE</scope>
    <source>
        <strain evidence="2">JCM 12289</strain>
    </source>
</reference>
<sequence>MTVNTAGTLMIVYDNNDSRSKQPMYKIICESCGEYGFHPSRVGAETQAETHTHETGHASHIEPMTEAEIT</sequence>
<feature type="region of interest" description="Disordered" evidence="1">
    <location>
        <begin position="44"/>
        <end position="70"/>
    </location>
</feature>
<evidence type="ECO:0000313" key="2">
    <source>
        <dbReference type="EMBL" id="GAA0454008.1"/>
    </source>
</evidence>
<evidence type="ECO:0000256" key="1">
    <source>
        <dbReference type="SAM" id="MobiDB-lite"/>
    </source>
</evidence>
<protein>
    <recommendedName>
        <fullName evidence="4">Small CPxCG-related zinc finger protein</fullName>
    </recommendedName>
</protein>